<organism evidence="1 2">
    <name type="scientific">Amphibiibacter pelophylacis</name>
    <dbReference type="NCBI Taxonomy" id="1799477"/>
    <lineage>
        <taxon>Bacteria</taxon>
        <taxon>Pseudomonadati</taxon>
        <taxon>Pseudomonadota</taxon>
        <taxon>Betaproteobacteria</taxon>
        <taxon>Burkholderiales</taxon>
        <taxon>Sphaerotilaceae</taxon>
        <taxon>Amphibiibacter</taxon>
    </lineage>
</organism>
<dbReference type="Proteomes" id="UP001364695">
    <property type="component" value="Unassembled WGS sequence"/>
</dbReference>
<dbReference type="EMBL" id="JAWDIE010000003">
    <property type="protein sequence ID" value="MEJ7137345.1"/>
    <property type="molecule type" value="Genomic_DNA"/>
</dbReference>
<name>A0ACC6NZI5_9BURK</name>
<keyword evidence="2" id="KW-1185">Reference proteome</keyword>
<sequence>MTASPAPTAPPVLGVCYYPEQWPTAWWESDAQRMAQMGLKRVRLAEFAWAQIEPRPGQFDWAWLDQAIATLHAEGLGIILCTPTATPPLWLVQAHPDILALDERGAPRQFGSRRHYCFSSQRYRQESQRITRAIAQRYGEHPAVVAWQTDNEYGCHSTVLSASQDAKAAFREWLRQRYTRIEALNQAWGTAFWSMAVASFDDIQPPLQTVTEANPSAVLDWRRFSSDQVAAFNREQVDILRECSPGRPVTHNFMGFFTEFDHHRVARDLDWATLDSYPLGFTQMFFLDEAEKRRWARTGHPDIPGFHYDLYRGLCASRRWGIMEQQPGPVNWAHWNPAPHPGMVRLWSWQALAHGAELVSYFRWRQAPFAQEQMHAGLLRPDSSDDQGAIEARQTAQELARVLAAGVPLGAQDDATHAQATAQRVALVVDYDALWMAQIQPQGRDFDLLELVFRVYSALRSLALDVDIVGPDAALDGYPLIIAGALWSLDEARTVRLTQAAQRGARLLLLPRTGSKTADFQIPYGLPPGPLADLAGVRVQRVASTPAAWPLALRTAPDSVRAGIPQDLSGQRWQESLLLAENTTALVRFDDGSAALTAHSIGSGRVYYLATWLAGADWPRLLGALASLEGLTGLAVQPLGDGVRISRWGDLHLAVNLDDSPANIDIAPGSDVLLGGVTLPPRGLALWRSR</sequence>
<comment type="caution">
    <text evidence="1">The sequence shown here is derived from an EMBL/GenBank/DDBJ whole genome shotgun (WGS) entry which is preliminary data.</text>
</comment>
<evidence type="ECO:0000313" key="1">
    <source>
        <dbReference type="EMBL" id="MEJ7137345.1"/>
    </source>
</evidence>
<reference evidence="1" key="1">
    <citation type="submission" date="2023-10" db="EMBL/GenBank/DDBJ databases">
        <title>Amphibacter perezi, gen. nov., sp. nov. a novel taxa of the family Comamonadaceae, class Betaproteobacteria isolated from the skin microbiota of Pelophylax perezi from different populations.</title>
        <authorList>
            <person name="Costa S."/>
            <person name="Proenca D.N."/>
            <person name="Lopes I."/>
            <person name="Morais P.V."/>
        </authorList>
    </citation>
    <scope>NUCLEOTIDE SEQUENCE</scope>
    <source>
        <strain evidence="1">SL12-8</strain>
    </source>
</reference>
<accession>A0ACC6NZI5</accession>
<proteinExistence type="predicted"/>
<gene>
    <name evidence="1" type="ORF">RV045_02725</name>
</gene>
<evidence type="ECO:0000313" key="2">
    <source>
        <dbReference type="Proteomes" id="UP001364695"/>
    </source>
</evidence>
<protein>
    <submittedName>
        <fullName evidence="1">Beta-galactosidase</fullName>
    </submittedName>
</protein>